<evidence type="ECO:0000259" key="1">
    <source>
        <dbReference type="Pfam" id="PF13037"/>
    </source>
</evidence>
<gene>
    <name evidence="2" type="ORF">CHH72_13625</name>
</gene>
<evidence type="ECO:0000313" key="3">
    <source>
        <dbReference type="Proteomes" id="UP000216207"/>
    </source>
</evidence>
<dbReference type="InterPro" id="IPR025012">
    <property type="entry name" value="DUF3898"/>
</dbReference>
<dbReference type="RefSeq" id="WP_095326814.1">
    <property type="nucleotide sequence ID" value="NZ_CP155470.1"/>
</dbReference>
<evidence type="ECO:0000313" key="2">
    <source>
        <dbReference type="EMBL" id="PAE88313.1"/>
    </source>
</evidence>
<dbReference type="InterPro" id="IPR025006">
    <property type="entry name" value="DUF3900"/>
</dbReference>
<sequence>MEFTVQYLSFYAVQVDHETDTKQYSHYQTLDTDAFEKSPLSSFLEGELKKIVKRKAQHHPNSDAAPTKIGRFVAEPGHPLSSNPNYNLFQRALTADSVAAFQKESEAFVKTYLQTSAVRGGVFLVCKAVPKKYYSDLFLFVLKCDFQENVATLADSKTLIKKVERAITTKNMKSIQYPHMIEEGMVEQAEVKIHQSSHARYFEDFLPYVEYGDSMPQILRTQVQTIMEEHAEEAFAHSVEERNAFTEKIELWASSETRELQEQFSTHEVMEASAQIAEHAPDASTRMKLGDTDIKVPIAEFGETVHLAKLGDRYMLLVEADQVQFDKHVSPIEFLKPEDVQTVFERIKAKSLSVQQ</sequence>
<dbReference type="Proteomes" id="UP000216207">
    <property type="component" value="Unassembled WGS sequence"/>
</dbReference>
<dbReference type="AlphaFoldDB" id="A0A268NXQ7"/>
<protein>
    <recommendedName>
        <fullName evidence="1">DUF3898 domain-containing protein</fullName>
    </recommendedName>
</protein>
<dbReference type="Pfam" id="PF13037">
    <property type="entry name" value="DUF3898"/>
    <property type="match status" value="1"/>
</dbReference>
<proteinExistence type="predicted"/>
<dbReference type="EMBL" id="NPCC01000017">
    <property type="protein sequence ID" value="PAE88313.1"/>
    <property type="molecule type" value="Genomic_DNA"/>
</dbReference>
<name>A0A268NXQ7_SHOCL</name>
<organism evidence="2 3">
    <name type="scientific">Shouchella clausii</name>
    <name type="common">Alkalihalobacillus clausii</name>
    <dbReference type="NCBI Taxonomy" id="79880"/>
    <lineage>
        <taxon>Bacteria</taxon>
        <taxon>Bacillati</taxon>
        <taxon>Bacillota</taxon>
        <taxon>Bacilli</taxon>
        <taxon>Bacillales</taxon>
        <taxon>Bacillaceae</taxon>
        <taxon>Shouchella</taxon>
    </lineage>
</organism>
<accession>A0A268NXQ7</accession>
<reference evidence="2 3" key="1">
    <citation type="submission" date="2017-07" db="EMBL/GenBank/DDBJ databases">
        <title>Isolation and whole genome analysis of endospore-forming bacteria from heroin.</title>
        <authorList>
            <person name="Kalinowski J."/>
            <person name="Ahrens B."/>
            <person name="Al-Dilaimi A."/>
            <person name="Winkler A."/>
            <person name="Wibberg D."/>
            <person name="Schleenbecker U."/>
            <person name="Ruckert C."/>
            <person name="Wolfel R."/>
            <person name="Grass G."/>
        </authorList>
    </citation>
    <scope>NUCLEOTIDE SEQUENCE [LARGE SCALE GENOMIC DNA]</scope>
    <source>
        <strain evidence="2 3">7539</strain>
    </source>
</reference>
<comment type="caution">
    <text evidence="2">The sequence shown here is derived from an EMBL/GenBank/DDBJ whole genome shotgun (WGS) entry which is preliminary data.</text>
</comment>
<dbReference type="Pfam" id="PF13039">
    <property type="entry name" value="DUF3900"/>
    <property type="match status" value="1"/>
</dbReference>
<feature type="domain" description="DUF3898" evidence="1">
    <location>
        <begin position="259"/>
        <end position="348"/>
    </location>
</feature>